<comment type="subcellular location">
    <subcellularLocation>
        <location evidence="1">Cell membrane</location>
        <topology evidence="1">Multi-pass membrane protein</topology>
    </subcellularLocation>
    <subcellularLocation>
        <location evidence="7">Membrane</location>
        <topology evidence="7">Multi-pass membrane protein</topology>
    </subcellularLocation>
</comment>
<evidence type="ECO:0000313" key="11">
    <source>
        <dbReference type="Proteomes" id="UP000075359"/>
    </source>
</evidence>
<keyword evidence="6 8" id="KW-0472">Membrane</keyword>
<dbReference type="OrthoDB" id="9811798at2"/>
<dbReference type="PANTHER" id="PTHR42682">
    <property type="entry name" value="HYDROGENASE-4 COMPONENT F"/>
    <property type="match status" value="1"/>
</dbReference>
<feature type="transmembrane region" description="Helical" evidence="8">
    <location>
        <begin position="261"/>
        <end position="287"/>
    </location>
</feature>
<feature type="domain" description="NADH:quinone oxidoreductase/Mrp antiporter transmembrane" evidence="9">
    <location>
        <begin position="57"/>
        <end position="344"/>
    </location>
</feature>
<feature type="transmembrane region" description="Helical" evidence="8">
    <location>
        <begin position="44"/>
        <end position="69"/>
    </location>
</feature>
<gene>
    <name evidence="10" type="ORF">AS592_04905</name>
</gene>
<feature type="transmembrane region" description="Helical" evidence="8">
    <location>
        <begin position="168"/>
        <end position="189"/>
    </location>
</feature>
<accession>A0A151CFI3</accession>
<evidence type="ECO:0000259" key="9">
    <source>
        <dbReference type="Pfam" id="PF00361"/>
    </source>
</evidence>
<dbReference type="GO" id="GO:0016491">
    <property type="term" value="F:oxidoreductase activity"/>
    <property type="evidence" value="ECO:0007669"/>
    <property type="project" value="UniProtKB-KW"/>
</dbReference>
<feature type="transmembrane region" description="Helical" evidence="8">
    <location>
        <begin position="456"/>
        <end position="480"/>
    </location>
</feature>
<feature type="transmembrane region" description="Helical" evidence="8">
    <location>
        <begin position="232"/>
        <end position="249"/>
    </location>
</feature>
<dbReference type="InterPro" id="IPR052175">
    <property type="entry name" value="ComplexI-like_HydComp"/>
</dbReference>
<feature type="transmembrane region" description="Helical" evidence="8">
    <location>
        <begin position="201"/>
        <end position="220"/>
    </location>
</feature>
<evidence type="ECO:0000256" key="2">
    <source>
        <dbReference type="ARBA" id="ARBA00022475"/>
    </source>
</evidence>
<feature type="transmembrane region" description="Helical" evidence="8">
    <location>
        <begin position="349"/>
        <end position="382"/>
    </location>
</feature>
<dbReference type="PRINTS" id="PR01437">
    <property type="entry name" value="NUOXDRDTASE4"/>
</dbReference>
<evidence type="ECO:0000313" key="10">
    <source>
        <dbReference type="EMBL" id="KYJ86023.1"/>
    </source>
</evidence>
<feature type="transmembrane region" description="Helical" evidence="8">
    <location>
        <begin position="580"/>
        <end position="598"/>
    </location>
</feature>
<feature type="transmembrane region" description="Helical" evidence="8">
    <location>
        <begin position="90"/>
        <end position="110"/>
    </location>
</feature>
<reference evidence="10 11" key="1">
    <citation type="submission" date="2015-11" db="EMBL/GenBank/DDBJ databases">
        <title>Draft genome of Sulfurovum riftiae 1812E, a member of the Epsilonproteobacteria isolated from the tube of the deep-sea hydrothermal vent tubewom Riftia pachyptila.</title>
        <authorList>
            <person name="Vetriani C."/>
            <person name="Giovannelli D."/>
        </authorList>
    </citation>
    <scope>NUCLEOTIDE SEQUENCE [LARGE SCALE GENOMIC DNA]</scope>
    <source>
        <strain evidence="10 11">1812E</strain>
    </source>
</reference>
<dbReference type="InterPro" id="IPR003918">
    <property type="entry name" value="NADH_UbQ_OxRdtase"/>
</dbReference>
<dbReference type="GO" id="GO:0005886">
    <property type="term" value="C:plasma membrane"/>
    <property type="evidence" value="ECO:0007669"/>
    <property type="project" value="UniProtKB-SubCell"/>
</dbReference>
<keyword evidence="5" id="KW-0560">Oxidoreductase</keyword>
<sequence>MFQFDTLSMVFTALIFLGVIPNLFYSHGYLPHIERKAHYQLHYFAFVISMIGVVVSANALMFLLFWELMSLTSWQLILTEAKEKKTIDAASFYFIMTHFGFVFLLLFFLIVSDGDLEMGFSAMHTVSMKFAYPTLLFFFLLLGFLSKAGAVPLHVWLPYAHPEAPSPVSALMSGVMLKVAIYGMFRFLFDVLYPWPLEWGIVILVIGALSSLVGVLYALSEHDIKALLANHSIENIGIILMGFGMGMIFESMHLQVLSSFAFIAALFHTFNHMSFKSLLFMGAGSVLHQTHTKNIEKYGGLIKSMPVTALTFLLASISISALPPTNGFLSEWMIFQSMLSSSHLDNMSLKLAIPFAIFALAMTGGLAIACFVKAYGITFLGLHRSSNAKYAHEVNGLMRTGMLLMAAVVISLMLFTPFYIGWFDKVLVQAGHLSAYAKIFPEGIWHMHSAGMHGGVVSPLILLAALIGITGLMMFAYRALRVKERIHRTWGCGYRTSAKTQYTATGFAGPIRRFFNWLYKPDEHFVKETVAGHKSKFSTSHYEVHVTPLFEKTLYRSVSKAANAISYWVYRLAHFEQTRYAAMIFNLMLLVLFSYRIFAHTFSWATFVLEGIVMIISIKVLIIGEKR</sequence>
<comment type="caution">
    <text evidence="10">The sequence shown here is derived from an EMBL/GenBank/DDBJ whole genome shotgun (WGS) entry which is preliminary data.</text>
</comment>
<name>A0A151CFI3_9BACT</name>
<evidence type="ECO:0000256" key="7">
    <source>
        <dbReference type="RuleBase" id="RU000320"/>
    </source>
</evidence>
<proteinExistence type="predicted"/>
<protein>
    <submittedName>
        <fullName evidence="10">Hydrogenase</fullName>
    </submittedName>
</protein>
<feature type="transmembrane region" description="Helical" evidence="8">
    <location>
        <begin position="604"/>
        <end position="624"/>
    </location>
</feature>
<dbReference type="EMBL" id="LNKT01000056">
    <property type="protein sequence ID" value="KYJ86023.1"/>
    <property type="molecule type" value="Genomic_DNA"/>
</dbReference>
<dbReference type="STRING" id="1630136.AS592_04905"/>
<keyword evidence="2" id="KW-1003">Cell membrane</keyword>
<evidence type="ECO:0000256" key="3">
    <source>
        <dbReference type="ARBA" id="ARBA00022692"/>
    </source>
</evidence>
<dbReference type="GO" id="GO:0008137">
    <property type="term" value="F:NADH dehydrogenase (ubiquinone) activity"/>
    <property type="evidence" value="ECO:0007669"/>
    <property type="project" value="InterPro"/>
</dbReference>
<dbReference type="GO" id="GO:0042773">
    <property type="term" value="P:ATP synthesis coupled electron transport"/>
    <property type="evidence" value="ECO:0007669"/>
    <property type="project" value="InterPro"/>
</dbReference>
<keyword evidence="3 7" id="KW-0812">Transmembrane</keyword>
<evidence type="ECO:0000256" key="4">
    <source>
        <dbReference type="ARBA" id="ARBA00022989"/>
    </source>
</evidence>
<evidence type="ECO:0000256" key="1">
    <source>
        <dbReference type="ARBA" id="ARBA00004651"/>
    </source>
</evidence>
<organism evidence="10 11">
    <name type="scientific">Sulfurovum riftiae</name>
    <dbReference type="NCBI Taxonomy" id="1630136"/>
    <lineage>
        <taxon>Bacteria</taxon>
        <taxon>Pseudomonadati</taxon>
        <taxon>Campylobacterota</taxon>
        <taxon>Epsilonproteobacteria</taxon>
        <taxon>Campylobacterales</taxon>
        <taxon>Sulfurovaceae</taxon>
        <taxon>Sulfurovum</taxon>
    </lineage>
</organism>
<dbReference type="AlphaFoldDB" id="A0A151CFI3"/>
<feature type="transmembrane region" description="Helical" evidence="8">
    <location>
        <begin position="7"/>
        <end position="24"/>
    </location>
</feature>
<feature type="transmembrane region" description="Helical" evidence="8">
    <location>
        <begin position="307"/>
        <end position="329"/>
    </location>
</feature>
<feature type="transmembrane region" description="Helical" evidence="8">
    <location>
        <begin position="130"/>
        <end position="156"/>
    </location>
</feature>
<feature type="transmembrane region" description="Helical" evidence="8">
    <location>
        <begin position="403"/>
        <end position="423"/>
    </location>
</feature>
<keyword evidence="4 8" id="KW-1133">Transmembrane helix</keyword>
<dbReference type="PANTHER" id="PTHR42682:SF3">
    <property type="entry name" value="FORMATE HYDROGENLYASE SUBUNIT 3-RELATED"/>
    <property type="match status" value="1"/>
</dbReference>
<keyword evidence="11" id="KW-1185">Reference proteome</keyword>
<dbReference type="InterPro" id="IPR001750">
    <property type="entry name" value="ND/Mrp_TM"/>
</dbReference>
<dbReference type="Proteomes" id="UP000075359">
    <property type="component" value="Unassembled WGS sequence"/>
</dbReference>
<evidence type="ECO:0000256" key="6">
    <source>
        <dbReference type="ARBA" id="ARBA00023136"/>
    </source>
</evidence>
<evidence type="ECO:0000256" key="5">
    <source>
        <dbReference type="ARBA" id="ARBA00023002"/>
    </source>
</evidence>
<evidence type="ECO:0000256" key="8">
    <source>
        <dbReference type="SAM" id="Phobius"/>
    </source>
</evidence>
<dbReference type="Pfam" id="PF00361">
    <property type="entry name" value="Proton_antipo_M"/>
    <property type="match status" value="1"/>
</dbReference>